<comment type="similarity">
    <text evidence="2">Belongs to the galactose-3-O-sulfotransferase family.</text>
</comment>
<organism evidence="10 11">
    <name type="scientific">Saccoglossus kowalevskii</name>
    <name type="common">Acorn worm</name>
    <dbReference type="NCBI Taxonomy" id="10224"/>
    <lineage>
        <taxon>Eukaryota</taxon>
        <taxon>Metazoa</taxon>
        <taxon>Hemichordata</taxon>
        <taxon>Enteropneusta</taxon>
        <taxon>Harrimaniidae</taxon>
        <taxon>Saccoglossus</taxon>
    </lineage>
</organism>
<dbReference type="Proteomes" id="UP000694865">
    <property type="component" value="Unplaced"/>
</dbReference>
<evidence type="ECO:0000256" key="3">
    <source>
        <dbReference type="ARBA" id="ARBA00022679"/>
    </source>
</evidence>
<keyword evidence="9" id="KW-0325">Glycoprotein</keyword>
<keyword evidence="7" id="KW-0333">Golgi apparatus</keyword>
<keyword evidence="4" id="KW-0812">Transmembrane</keyword>
<dbReference type="Pfam" id="PF06990">
    <property type="entry name" value="Gal-3-0_sulfotr"/>
    <property type="match status" value="1"/>
</dbReference>
<name>A0ABM0M6Q8_SACKO</name>
<protein>
    <submittedName>
        <fullName evidence="11">Galactosylceramide sulfotransferase-like</fullName>
    </submittedName>
</protein>
<dbReference type="PANTHER" id="PTHR14647:SF87">
    <property type="entry name" value="PUTATIVE-RELATED"/>
    <property type="match status" value="1"/>
</dbReference>
<evidence type="ECO:0000256" key="8">
    <source>
        <dbReference type="ARBA" id="ARBA00023136"/>
    </source>
</evidence>
<proteinExistence type="inferred from homology"/>
<evidence type="ECO:0000256" key="6">
    <source>
        <dbReference type="ARBA" id="ARBA00022989"/>
    </source>
</evidence>
<keyword evidence="8" id="KW-0472">Membrane</keyword>
<evidence type="ECO:0000256" key="9">
    <source>
        <dbReference type="ARBA" id="ARBA00023180"/>
    </source>
</evidence>
<evidence type="ECO:0000313" key="11">
    <source>
        <dbReference type="RefSeq" id="XP_006815699.1"/>
    </source>
</evidence>
<dbReference type="SUPFAM" id="SSF52540">
    <property type="entry name" value="P-loop containing nucleoside triphosphate hydrolases"/>
    <property type="match status" value="1"/>
</dbReference>
<dbReference type="RefSeq" id="XP_006815699.1">
    <property type="nucleotide sequence ID" value="XM_006815636.1"/>
</dbReference>
<dbReference type="PANTHER" id="PTHR14647">
    <property type="entry name" value="GALACTOSE-3-O-SULFOTRANSFERASE"/>
    <property type="match status" value="1"/>
</dbReference>
<dbReference type="InterPro" id="IPR027417">
    <property type="entry name" value="P-loop_NTPase"/>
</dbReference>
<evidence type="ECO:0000256" key="1">
    <source>
        <dbReference type="ARBA" id="ARBA00004323"/>
    </source>
</evidence>
<keyword evidence="6" id="KW-1133">Transmembrane helix</keyword>
<keyword evidence="3" id="KW-0808">Transferase</keyword>
<keyword evidence="5" id="KW-0735">Signal-anchor</keyword>
<evidence type="ECO:0000256" key="4">
    <source>
        <dbReference type="ARBA" id="ARBA00022692"/>
    </source>
</evidence>
<feature type="non-terminal residue" evidence="11">
    <location>
        <position position="339"/>
    </location>
</feature>
<reference evidence="11" key="1">
    <citation type="submission" date="2025-08" db="UniProtKB">
        <authorList>
            <consortium name="RefSeq"/>
        </authorList>
    </citation>
    <scope>IDENTIFICATION</scope>
    <source>
        <tissue evidence="11">Testes</tissue>
    </source>
</reference>
<keyword evidence="10" id="KW-1185">Reference proteome</keyword>
<evidence type="ECO:0000256" key="5">
    <source>
        <dbReference type="ARBA" id="ARBA00022968"/>
    </source>
</evidence>
<evidence type="ECO:0000256" key="7">
    <source>
        <dbReference type="ARBA" id="ARBA00023034"/>
    </source>
</evidence>
<evidence type="ECO:0000313" key="10">
    <source>
        <dbReference type="Proteomes" id="UP000694865"/>
    </source>
</evidence>
<evidence type="ECO:0000256" key="2">
    <source>
        <dbReference type="ARBA" id="ARBA00008124"/>
    </source>
</evidence>
<sequence>MKGSVGVSEDGHRSVQCQSVKIREQRINYRSYLLSYYLHANTMTETSKEQLYMISHNTSNYQCKPVTRFIFIKTMKTGGSTTANIFIRYGMKHHLYTAAYNIRNFSCTNLTGFDYMAMHLRYNRTWMDSIIRDAKYITILRSPYTQLPSAFYYFKFAKPLLKYPDPFRQYIENLDNYTNFTDEHHQHRNGQMWYLNSLFEESGQDNVTSIQIAIKRIDREIDFVIILEHFDESLVVLKKYMCWNDNDVIYHITKRSRKRNTLTQVMKANIRKWNRADMLLYEHYNRSLWERIKNYDGDFNEDLRKFRRVAKLASLECSLDNAYVIGSFCWKMLNDTPKL</sequence>
<accession>A0ABM0M6Q8</accession>
<comment type="subcellular location">
    <subcellularLocation>
        <location evidence="1">Golgi apparatus membrane</location>
        <topology evidence="1">Single-pass type II membrane protein</topology>
    </subcellularLocation>
</comment>
<dbReference type="Gene3D" id="3.40.50.300">
    <property type="entry name" value="P-loop containing nucleotide triphosphate hydrolases"/>
    <property type="match status" value="1"/>
</dbReference>
<gene>
    <name evidence="11" type="primary">LOC102808091</name>
</gene>
<dbReference type="GeneID" id="102808091"/>
<dbReference type="InterPro" id="IPR009729">
    <property type="entry name" value="Gal-3-0_sulfotransfrase"/>
</dbReference>